<dbReference type="Proteomes" id="UP000749293">
    <property type="component" value="Unassembled WGS sequence"/>
</dbReference>
<organism evidence="1 2">
    <name type="scientific">Geosmithia morbida</name>
    <dbReference type="NCBI Taxonomy" id="1094350"/>
    <lineage>
        <taxon>Eukaryota</taxon>
        <taxon>Fungi</taxon>
        <taxon>Dikarya</taxon>
        <taxon>Ascomycota</taxon>
        <taxon>Pezizomycotina</taxon>
        <taxon>Sordariomycetes</taxon>
        <taxon>Hypocreomycetidae</taxon>
        <taxon>Hypocreales</taxon>
        <taxon>Bionectriaceae</taxon>
        <taxon>Geosmithia</taxon>
    </lineage>
</organism>
<name>A0A9P5D366_9HYPO</name>
<evidence type="ECO:0000313" key="2">
    <source>
        <dbReference type="Proteomes" id="UP000749293"/>
    </source>
</evidence>
<dbReference type="EMBL" id="JAANYQ010000004">
    <property type="protein sequence ID" value="KAF4124592.1"/>
    <property type="molecule type" value="Genomic_DNA"/>
</dbReference>
<keyword evidence="2" id="KW-1185">Reference proteome</keyword>
<gene>
    <name evidence="1" type="ORF">GMORB2_5258</name>
</gene>
<evidence type="ECO:0000313" key="1">
    <source>
        <dbReference type="EMBL" id="KAF4124592.1"/>
    </source>
</evidence>
<dbReference type="AlphaFoldDB" id="A0A9P5D366"/>
<sequence>MASRGTADGRRARPSLDSLPTEILEAILLHCTNLSLPHASPLIGLKLSEPATLLRLVISAFRDTWDVWFGVAVAREPLYGPHVPNGYSLTGHGDPILQPWAKTPILLRAQQTWASRHARDRWYQHSIPHYSDPRDRPGSAHSSGGFDHFDAVSCFEADYAQCLLWPPLHTEGAPWGGRDVHPRTRLPDGLLTGPWDEEQVRRVFWLSRGGVHIAHEDDEGVSAPRRAVADPDPDPRPELDVFAATGRTGDDIPWETKIEFLRNAVIDADPAPNLVIVNCLMGAWAFRGLPRDVVRAQLVDIEARLKWGDDDEVTRYVLRRTSAALSML</sequence>
<reference evidence="1" key="1">
    <citation type="submission" date="2020-03" db="EMBL/GenBank/DDBJ databases">
        <title>Site-based positive gene gene selection in Geosmithia morbida across the United States reveals a broad range of putative effectors and factors for local host and environmental adapation.</title>
        <authorList>
            <person name="Onufrak A."/>
            <person name="Murdoch R.W."/>
            <person name="Gazis R."/>
            <person name="Huff M."/>
            <person name="Staton M."/>
            <person name="Klingeman W."/>
            <person name="Hadziabdic D."/>
        </authorList>
    </citation>
    <scope>NUCLEOTIDE SEQUENCE</scope>
    <source>
        <strain evidence="1">1262</strain>
    </source>
</reference>
<protein>
    <submittedName>
        <fullName evidence="1">Uncharacterized protein</fullName>
    </submittedName>
</protein>
<dbReference type="GeneID" id="55971486"/>
<dbReference type="OrthoDB" id="4167490at2759"/>
<dbReference type="RefSeq" id="XP_035323244.1">
    <property type="nucleotide sequence ID" value="XM_035467232.1"/>
</dbReference>
<proteinExistence type="predicted"/>
<accession>A0A9P5D366</accession>
<comment type="caution">
    <text evidence="1">The sequence shown here is derived from an EMBL/GenBank/DDBJ whole genome shotgun (WGS) entry which is preliminary data.</text>
</comment>